<sequence length="95" mass="10137">MLEAVDEARNHGQTGHRPGGFEMTEKNPYRFGPTRGELWGWLAISAGGLGLLGGALAFRGLPTGPALVEVVGIAGLLFGYLGARSIKRLIRQEHP</sequence>
<feature type="compositionally biased region" description="Basic and acidic residues" evidence="1">
    <location>
        <begin position="1"/>
        <end position="10"/>
    </location>
</feature>
<evidence type="ECO:0000256" key="2">
    <source>
        <dbReference type="SAM" id="Phobius"/>
    </source>
</evidence>
<organism evidence="3 4">
    <name type="scientific">Tabrizicola piscis</name>
    <dbReference type="NCBI Taxonomy" id="2494374"/>
    <lineage>
        <taxon>Bacteria</taxon>
        <taxon>Pseudomonadati</taxon>
        <taxon>Pseudomonadota</taxon>
        <taxon>Alphaproteobacteria</taxon>
        <taxon>Rhodobacterales</taxon>
        <taxon>Paracoccaceae</taxon>
        <taxon>Tabrizicola</taxon>
    </lineage>
</organism>
<dbReference type="EMBL" id="CP034328">
    <property type="protein sequence ID" value="AZL57886.1"/>
    <property type="molecule type" value="Genomic_DNA"/>
</dbReference>
<dbReference type="Proteomes" id="UP000282002">
    <property type="component" value="Chromosome"/>
</dbReference>
<feature type="transmembrane region" description="Helical" evidence="2">
    <location>
        <begin position="64"/>
        <end position="83"/>
    </location>
</feature>
<evidence type="ECO:0000313" key="4">
    <source>
        <dbReference type="Proteomes" id="UP000282002"/>
    </source>
</evidence>
<keyword evidence="2" id="KW-0812">Transmembrane</keyword>
<dbReference type="AlphaFoldDB" id="A0A3S8U2R6"/>
<feature type="transmembrane region" description="Helical" evidence="2">
    <location>
        <begin position="38"/>
        <end position="58"/>
    </location>
</feature>
<name>A0A3S8U2R6_9RHOB</name>
<evidence type="ECO:0000256" key="1">
    <source>
        <dbReference type="SAM" id="MobiDB-lite"/>
    </source>
</evidence>
<feature type="region of interest" description="Disordered" evidence="1">
    <location>
        <begin position="1"/>
        <end position="27"/>
    </location>
</feature>
<accession>A0A3S8U2R6</accession>
<keyword evidence="4" id="KW-1185">Reference proteome</keyword>
<keyword evidence="2" id="KW-1133">Transmembrane helix</keyword>
<reference evidence="3 4" key="1">
    <citation type="submission" date="2018-12" db="EMBL/GenBank/DDBJ databases">
        <title>Complete genome sequencing of Tabrizicola sp. K13M18.</title>
        <authorList>
            <person name="Bae J.-W."/>
        </authorList>
    </citation>
    <scope>NUCLEOTIDE SEQUENCE [LARGE SCALE GENOMIC DNA]</scope>
    <source>
        <strain evidence="3 4">K13M18</strain>
    </source>
</reference>
<evidence type="ECO:0000313" key="3">
    <source>
        <dbReference type="EMBL" id="AZL57886.1"/>
    </source>
</evidence>
<dbReference type="OrthoDB" id="7689749at2"/>
<dbReference type="RefSeq" id="WP_125324087.1">
    <property type="nucleotide sequence ID" value="NZ_CP034328.1"/>
</dbReference>
<keyword evidence="2" id="KW-0472">Membrane</keyword>
<gene>
    <name evidence="3" type="ORF">EI545_02965</name>
</gene>
<dbReference type="KEGG" id="taw:EI545_02965"/>
<protein>
    <submittedName>
        <fullName evidence="3">Uncharacterized protein</fullName>
    </submittedName>
</protein>
<proteinExistence type="predicted"/>